<sequence length="161" mass="18434">MDAYAAHHKENIYYPFASLQDWELGSFLFCSLLSMAAINQFLGLELQVKALSLSFHTAKDLQGRAELLPAVPKWWYRIISMSHPTKQPLHLYWRNPLDCIEALFNHPHFANELDLTPACVYDTVDCTMRKYSEWMNGDAAWSMQVCTLLSISEVHVGIADP</sequence>
<dbReference type="Proteomes" id="UP000714275">
    <property type="component" value="Unassembled WGS sequence"/>
</dbReference>
<name>A0A9P7CVA4_9AGAM</name>
<dbReference type="InterPro" id="IPR041078">
    <property type="entry name" value="Plavaka"/>
</dbReference>
<organism evidence="1 2">
    <name type="scientific">Suillus placidus</name>
    <dbReference type="NCBI Taxonomy" id="48579"/>
    <lineage>
        <taxon>Eukaryota</taxon>
        <taxon>Fungi</taxon>
        <taxon>Dikarya</taxon>
        <taxon>Basidiomycota</taxon>
        <taxon>Agaricomycotina</taxon>
        <taxon>Agaricomycetes</taxon>
        <taxon>Agaricomycetidae</taxon>
        <taxon>Boletales</taxon>
        <taxon>Suillineae</taxon>
        <taxon>Suillaceae</taxon>
        <taxon>Suillus</taxon>
    </lineage>
</organism>
<protein>
    <submittedName>
        <fullName evidence="1">Uncharacterized protein</fullName>
    </submittedName>
</protein>
<dbReference type="EMBL" id="JABBWD010000112">
    <property type="protein sequence ID" value="KAG1765166.1"/>
    <property type="molecule type" value="Genomic_DNA"/>
</dbReference>
<reference evidence="1" key="1">
    <citation type="journal article" date="2020" name="New Phytol.">
        <title>Comparative genomics reveals dynamic genome evolution in host specialist ectomycorrhizal fungi.</title>
        <authorList>
            <person name="Lofgren L.A."/>
            <person name="Nguyen N.H."/>
            <person name="Vilgalys R."/>
            <person name="Ruytinx J."/>
            <person name="Liao H.L."/>
            <person name="Branco S."/>
            <person name="Kuo A."/>
            <person name="LaButti K."/>
            <person name="Lipzen A."/>
            <person name="Andreopoulos W."/>
            <person name="Pangilinan J."/>
            <person name="Riley R."/>
            <person name="Hundley H."/>
            <person name="Na H."/>
            <person name="Barry K."/>
            <person name="Grigoriev I.V."/>
            <person name="Stajich J.E."/>
            <person name="Kennedy P.G."/>
        </authorList>
    </citation>
    <scope>NUCLEOTIDE SEQUENCE</scope>
    <source>
        <strain evidence="1">DOB743</strain>
    </source>
</reference>
<dbReference type="AlphaFoldDB" id="A0A9P7CVA4"/>
<dbReference type="OrthoDB" id="2688393at2759"/>
<gene>
    <name evidence="1" type="ORF">EV702DRAFT_981697</name>
</gene>
<evidence type="ECO:0000313" key="2">
    <source>
        <dbReference type="Proteomes" id="UP000714275"/>
    </source>
</evidence>
<comment type="caution">
    <text evidence="1">The sequence shown here is derived from an EMBL/GenBank/DDBJ whole genome shotgun (WGS) entry which is preliminary data.</text>
</comment>
<keyword evidence="2" id="KW-1185">Reference proteome</keyword>
<accession>A0A9P7CVA4</accession>
<dbReference type="Pfam" id="PF18759">
    <property type="entry name" value="Plavaka"/>
    <property type="match status" value="1"/>
</dbReference>
<proteinExistence type="predicted"/>
<evidence type="ECO:0000313" key="1">
    <source>
        <dbReference type="EMBL" id="KAG1765166.1"/>
    </source>
</evidence>